<accession>A0A3L6T1K4</accession>
<dbReference type="AlphaFoldDB" id="A0A3L6T1K4"/>
<evidence type="ECO:0000256" key="1">
    <source>
        <dbReference type="SAM" id="MobiDB-lite"/>
    </source>
</evidence>
<name>A0A3L6T1K4_PANMI</name>
<keyword evidence="3" id="KW-1185">Reference proteome</keyword>
<evidence type="ECO:0000313" key="3">
    <source>
        <dbReference type="Proteomes" id="UP000275267"/>
    </source>
</evidence>
<sequence length="121" mass="12652">MGAWRAAAPPVEAANTGAARREAGDLCQHRRCSGGDEAGGTQRRASGGTRRAGPATGGRTTRRGGQRPTLLGAEAGGRRPTLLGRDPATMEQLGFTCLSVGSMVTQLTYLHSLCEKKRKGF</sequence>
<evidence type="ECO:0000313" key="2">
    <source>
        <dbReference type="EMBL" id="RLN29695.1"/>
    </source>
</evidence>
<comment type="caution">
    <text evidence="2">The sequence shown here is derived from an EMBL/GenBank/DDBJ whole genome shotgun (WGS) entry which is preliminary data.</text>
</comment>
<feature type="compositionally biased region" description="Low complexity" evidence="1">
    <location>
        <begin position="1"/>
        <end position="18"/>
    </location>
</feature>
<dbReference type="EMBL" id="PQIB02000003">
    <property type="protein sequence ID" value="RLN29695.1"/>
    <property type="molecule type" value="Genomic_DNA"/>
</dbReference>
<reference evidence="3" key="1">
    <citation type="journal article" date="2019" name="Nat. Commun.">
        <title>The genome of broomcorn millet.</title>
        <authorList>
            <person name="Zou C."/>
            <person name="Miki D."/>
            <person name="Li D."/>
            <person name="Tang Q."/>
            <person name="Xiao L."/>
            <person name="Rajput S."/>
            <person name="Deng P."/>
            <person name="Jia W."/>
            <person name="Huang R."/>
            <person name="Zhang M."/>
            <person name="Sun Y."/>
            <person name="Hu J."/>
            <person name="Fu X."/>
            <person name="Schnable P.S."/>
            <person name="Li F."/>
            <person name="Zhang H."/>
            <person name="Feng B."/>
            <person name="Zhu X."/>
            <person name="Liu R."/>
            <person name="Schnable J.C."/>
            <person name="Zhu J.-K."/>
            <person name="Zhang H."/>
        </authorList>
    </citation>
    <scope>NUCLEOTIDE SEQUENCE [LARGE SCALE GENOMIC DNA]</scope>
</reference>
<feature type="compositionally biased region" description="Basic and acidic residues" evidence="1">
    <location>
        <begin position="19"/>
        <end position="28"/>
    </location>
</feature>
<proteinExistence type="predicted"/>
<organism evidence="2 3">
    <name type="scientific">Panicum miliaceum</name>
    <name type="common">Proso millet</name>
    <name type="synonym">Broomcorn millet</name>
    <dbReference type="NCBI Taxonomy" id="4540"/>
    <lineage>
        <taxon>Eukaryota</taxon>
        <taxon>Viridiplantae</taxon>
        <taxon>Streptophyta</taxon>
        <taxon>Embryophyta</taxon>
        <taxon>Tracheophyta</taxon>
        <taxon>Spermatophyta</taxon>
        <taxon>Magnoliopsida</taxon>
        <taxon>Liliopsida</taxon>
        <taxon>Poales</taxon>
        <taxon>Poaceae</taxon>
        <taxon>PACMAD clade</taxon>
        <taxon>Panicoideae</taxon>
        <taxon>Panicodae</taxon>
        <taxon>Paniceae</taxon>
        <taxon>Panicinae</taxon>
        <taxon>Panicum</taxon>
        <taxon>Panicum sect. Panicum</taxon>
    </lineage>
</organism>
<dbReference type="Proteomes" id="UP000275267">
    <property type="component" value="Unassembled WGS sequence"/>
</dbReference>
<feature type="region of interest" description="Disordered" evidence="1">
    <location>
        <begin position="1"/>
        <end position="87"/>
    </location>
</feature>
<gene>
    <name evidence="2" type="ORF">C2845_PM05G18340</name>
</gene>
<feature type="compositionally biased region" description="Low complexity" evidence="1">
    <location>
        <begin position="39"/>
        <end position="59"/>
    </location>
</feature>
<protein>
    <submittedName>
        <fullName evidence="2">Uncharacterized protein</fullName>
    </submittedName>
</protein>